<evidence type="ECO:0000313" key="4">
    <source>
        <dbReference type="EMBL" id="KTB48398.1"/>
    </source>
</evidence>
<evidence type="ECO:0000259" key="3">
    <source>
        <dbReference type="PROSITE" id="PS51186"/>
    </source>
</evidence>
<gene>
    <name evidence="4" type="ORF">DEALK_12440</name>
</gene>
<accession>A0A0W0GIP3</accession>
<dbReference type="RefSeq" id="WP_058439386.1">
    <property type="nucleotide sequence ID" value="NZ_KQ758903.1"/>
</dbReference>
<feature type="domain" description="N-acetyltransferase" evidence="3">
    <location>
        <begin position="2"/>
        <end position="158"/>
    </location>
</feature>
<reference evidence="4 5" key="1">
    <citation type="submission" date="2015-06" db="EMBL/GenBank/DDBJ databases">
        <title>Genome sequence of the organohalide-respiring Dehalogenimonas alkenigignens type strain (IP3-3T).</title>
        <authorList>
            <person name="Key T.A."/>
            <person name="Richmond D.P."/>
            <person name="Bowman K.S."/>
            <person name="Cho Y.-J."/>
            <person name="Chun J."/>
            <person name="da Costa M.S."/>
            <person name="Rainey F.A."/>
            <person name="Moe W.M."/>
        </authorList>
    </citation>
    <scope>NUCLEOTIDE SEQUENCE [LARGE SCALE GENOMIC DNA]</scope>
    <source>
        <strain evidence="4 5">IP3-3</strain>
    </source>
</reference>
<dbReference type="GO" id="GO:0016747">
    <property type="term" value="F:acyltransferase activity, transferring groups other than amino-acyl groups"/>
    <property type="evidence" value="ECO:0007669"/>
    <property type="project" value="InterPro"/>
</dbReference>
<dbReference type="Gene3D" id="3.40.630.30">
    <property type="match status" value="1"/>
</dbReference>
<dbReference type="InterPro" id="IPR000182">
    <property type="entry name" value="GNAT_dom"/>
</dbReference>
<keyword evidence="2" id="KW-0012">Acyltransferase</keyword>
<dbReference type="SUPFAM" id="SSF55729">
    <property type="entry name" value="Acyl-CoA N-acyltransferases (Nat)"/>
    <property type="match status" value="1"/>
</dbReference>
<evidence type="ECO:0000256" key="1">
    <source>
        <dbReference type="ARBA" id="ARBA00022679"/>
    </source>
</evidence>
<dbReference type="STRING" id="1217799.DEALK_12440"/>
<dbReference type="InterPro" id="IPR050832">
    <property type="entry name" value="Bact_Acetyltransf"/>
</dbReference>
<dbReference type="InterPro" id="IPR016181">
    <property type="entry name" value="Acyl_CoA_acyltransferase"/>
</dbReference>
<dbReference type="OrthoDB" id="9783470at2"/>
<proteinExistence type="predicted"/>
<dbReference type="EMBL" id="LFDV01000002">
    <property type="protein sequence ID" value="KTB48398.1"/>
    <property type="molecule type" value="Genomic_DNA"/>
</dbReference>
<keyword evidence="5" id="KW-1185">Reference proteome</keyword>
<evidence type="ECO:0000256" key="2">
    <source>
        <dbReference type="ARBA" id="ARBA00023315"/>
    </source>
</evidence>
<comment type="caution">
    <text evidence="4">The sequence shown here is derived from an EMBL/GenBank/DDBJ whole genome shotgun (WGS) entry which is preliminary data.</text>
</comment>
<name>A0A0W0GIP3_9CHLR</name>
<evidence type="ECO:0000313" key="5">
    <source>
        <dbReference type="Proteomes" id="UP000053947"/>
    </source>
</evidence>
<dbReference type="Pfam" id="PF00583">
    <property type="entry name" value="Acetyltransf_1"/>
    <property type="match status" value="1"/>
</dbReference>
<dbReference type="PANTHER" id="PTHR43877">
    <property type="entry name" value="AMINOALKYLPHOSPHONATE N-ACETYLTRANSFERASE-RELATED-RELATED"/>
    <property type="match status" value="1"/>
</dbReference>
<dbReference type="PROSITE" id="PS51186">
    <property type="entry name" value="GNAT"/>
    <property type="match status" value="1"/>
</dbReference>
<organism evidence="4 5">
    <name type="scientific">Dehalogenimonas alkenigignens</name>
    <dbReference type="NCBI Taxonomy" id="1217799"/>
    <lineage>
        <taxon>Bacteria</taxon>
        <taxon>Bacillati</taxon>
        <taxon>Chloroflexota</taxon>
        <taxon>Dehalococcoidia</taxon>
        <taxon>Dehalococcoidales</taxon>
        <taxon>Dehalococcoidaceae</taxon>
        <taxon>Dehalogenimonas</taxon>
    </lineage>
</organism>
<dbReference type="Proteomes" id="UP000053947">
    <property type="component" value="Unassembled WGS sequence"/>
</dbReference>
<keyword evidence="1 4" id="KW-0808">Transferase</keyword>
<sequence length="158" mass="17680">MIVYREIVPGDLPVLKSILRRIQEFAPDELPVADEVLEASAANPKDSGYYTVVAELEGSPVGYATYGNTPLSRGNWEIYWAAVDPAVQGRGIGRELMNRCETAVKQRGGWQITLETSSTPQYARTRRFHASCGYTEIARIPDFYDRGDDLVVFYKKLG</sequence>
<protein>
    <submittedName>
        <fullName evidence="4">Acetyltransferase (GNAT) family</fullName>
    </submittedName>
</protein>
<dbReference type="CDD" id="cd04301">
    <property type="entry name" value="NAT_SF"/>
    <property type="match status" value="1"/>
</dbReference>
<dbReference type="AlphaFoldDB" id="A0A0W0GIP3"/>